<dbReference type="InterPro" id="IPR013221">
    <property type="entry name" value="Mur_ligase_cen"/>
</dbReference>
<dbReference type="PANTHER" id="PTHR11136">
    <property type="entry name" value="FOLYLPOLYGLUTAMATE SYNTHASE-RELATED"/>
    <property type="match status" value="1"/>
</dbReference>
<dbReference type="SUPFAM" id="SSF53244">
    <property type="entry name" value="MurD-like peptide ligases, peptide-binding domain"/>
    <property type="match status" value="1"/>
</dbReference>
<evidence type="ECO:0000256" key="3">
    <source>
        <dbReference type="ARBA" id="ARBA00022598"/>
    </source>
</evidence>
<dbReference type="PANTHER" id="PTHR11136:SF0">
    <property type="entry name" value="DIHYDROFOLATE SYNTHETASE-RELATED"/>
    <property type="match status" value="1"/>
</dbReference>
<keyword evidence="4" id="KW-0479">Metal-binding</keyword>
<dbReference type="Pfam" id="PF02875">
    <property type="entry name" value="Mur_ligase_C"/>
    <property type="match status" value="1"/>
</dbReference>
<dbReference type="Proteomes" id="UP001597252">
    <property type="component" value="Unassembled WGS sequence"/>
</dbReference>
<name>A0ABW4E2U3_9LACO</name>
<keyword evidence="7" id="KW-0460">Magnesium</keyword>
<evidence type="ECO:0000256" key="1">
    <source>
        <dbReference type="ARBA" id="ARBA00008276"/>
    </source>
</evidence>
<dbReference type="InterPro" id="IPR001645">
    <property type="entry name" value="Folylpolyglutamate_synth"/>
</dbReference>
<dbReference type="InterPro" id="IPR004101">
    <property type="entry name" value="Mur_ligase_C"/>
</dbReference>
<evidence type="ECO:0000313" key="13">
    <source>
        <dbReference type="EMBL" id="MFD1484247.1"/>
    </source>
</evidence>
<reference evidence="14" key="1">
    <citation type="journal article" date="2019" name="Int. J. Syst. Evol. Microbiol.">
        <title>The Global Catalogue of Microorganisms (GCM) 10K type strain sequencing project: providing services to taxonomists for standard genome sequencing and annotation.</title>
        <authorList>
            <consortium name="The Broad Institute Genomics Platform"/>
            <consortium name="The Broad Institute Genome Sequencing Center for Infectious Disease"/>
            <person name="Wu L."/>
            <person name="Ma J."/>
        </authorList>
    </citation>
    <scope>NUCLEOTIDE SEQUENCE [LARGE SCALE GENOMIC DNA]</scope>
    <source>
        <strain evidence="14">CCM 8903</strain>
    </source>
</reference>
<dbReference type="Gene3D" id="3.40.1190.10">
    <property type="entry name" value="Mur-like, catalytic domain"/>
    <property type="match status" value="1"/>
</dbReference>
<dbReference type="Gene3D" id="3.90.190.20">
    <property type="entry name" value="Mur ligase, C-terminal domain"/>
    <property type="match status" value="1"/>
</dbReference>
<keyword evidence="5 10" id="KW-0547">Nucleotide-binding</keyword>
<dbReference type="RefSeq" id="WP_125752248.1">
    <property type="nucleotide sequence ID" value="NZ_JBHTON010000006.1"/>
</dbReference>
<proteinExistence type="inferred from homology"/>
<comment type="catalytic activity">
    <reaction evidence="9">
        <text>(6S)-5,6,7,8-tetrahydrofolyl-(gamma-L-Glu)(n) + L-glutamate + ATP = (6S)-5,6,7,8-tetrahydrofolyl-(gamma-L-Glu)(n+1) + ADP + phosphate + H(+)</text>
        <dbReference type="Rhea" id="RHEA:10580"/>
        <dbReference type="Rhea" id="RHEA-COMP:14738"/>
        <dbReference type="Rhea" id="RHEA-COMP:14740"/>
        <dbReference type="ChEBI" id="CHEBI:15378"/>
        <dbReference type="ChEBI" id="CHEBI:29985"/>
        <dbReference type="ChEBI" id="CHEBI:30616"/>
        <dbReference type="ChEBI" id="CHEBI:43474"/>
        <dbReference type="ChEBI" id="CHEBI:141005"/>
        <dbReference type="ChEBI" id="CHEBI:456216"/>
        <dbReference type="EC" id="6.3.2.17"/>
    </reaction>
</comment>
<evidence type="ECO:0000259" key="12">
    <source>
        <dbReference type="Pfam" id="PF08245"/>
    </source>
</evidence>
<dbReference type="SUPFAM" id="SSF53623">
    <property type="entry name" value="MurD-like peptide ligases, catalytic domain"/>
    <property type="match status" value="1"/>
</dbReference>
<sequence length="419" mass="44206">MTAIAERYAELRQQMDQRMLAADPKRVVLLGQALEQLGRPEQHYQVLHIAGTNGKGSTGAFIAQALRNAGYHVGHFASPAIGSDLQQTQLDGSAITATAYVALLEATMARLQLPIAAFSAFEWDVLVTLQWYALQGAQWVVLEAGLGGATDATNAILPPKAAIFTHIALDHMAILGPTVAAIAHNKAQIIKPNTTVFIAPHQAPAAKAALLAQAAKYAAPVIDASTLTLTPIRYSLSETRAVLADGTLVRVKMLGGYQLDNARTALAVGDWLIQQGVLADRRPLLAALATVQLPGRLQAYGEDPWVFLDAGHNPDAFPQVVQTLRGLLPKGGRLLVVAGFLADKDTTTLAAELASVDAVWVTTPTHPTRALPGAKLQQAVPNSILAADVHAGLAAAEAQARANDVILVAGSFYLIGELL</sequence>
<evidence type="ECO:0000256" key="2">
    <source>
        <dbReference type="ARBA" id="ARBA00013025"/>
    </source>
</evidence>
<evidence type="ECO:0000256" key="8">
    <source>
        <dbReference type="ARBA" id="ARBA00030592"/>
    </source>
</evidence>
<evidence type="ECO:0000256" key="5">
    <source>
        <dbReference type="ARBA" id="ARBA00022741"/>
    </source>
</evidence>
<evidence type="ECO:0000256" key="10">
    <source>
        <dbReference type="PIRNR" id="PIRNR001563"/>
    </source>
</evidence>
<evidence type="ECO:0000256" key="6">
    <source>
        <dbReference type="ARBA" id="ARBA00022840"/>
    </source>
</evidence>
<gene>
    <name evidence="13" type="ORF">ACFQ5J_03255</name>
</gene>
<comment type="caution">
    <text evidence="13">The sequence shown here is derived from an EMBL/GenBank/DDBJ whole genome shotgun (WGS) entry which is preliminary data.</text>
</comment>
<dbReference type="PIRSF" id="PIRSF001563">
    <property type="entry name" value="Folylpolyglu_synth"/>
    <property type="match status" value="1"/>
</dbReference>
<dbReference type="GO" id="GO:0016874">
    <property type="term" value="F:ligase activity"/>
    <property type="evidence" value="ECO:0007669"/>
    <property type="project" value="UniProtKB-KW"/>
</dbReference>
<keyword evidence="6 10" id="KW-0067">ATP-binding</keyword>
<evidence type="ECO:0000256" key="9">
    <source>
        <dbReference type="ARBA" id="ARBA00047493"/>
    </source>
</evidence>
<accession>A0ABW4E2U3</accession>
<dbReference type="InterPro" id="IPR036565">
    <property type="entry name" value="Mur-like_cat_sf"/>
</dbReference>
<dbReference type="NCBIfam" id="TIGR01499">
    <property type="entry name" value="folC"/>
    <property type="match status" value="1"/>
</dbReference>
<evidence type="ECO:0000313" key="14">
    <source>
        <dbReference type="Proteomes" id="UP001597252"/>
    </source>
</evidence>
<dbReference type="EC" id="6.3.2.17" evidence="2"/>
<evidence type="ECO:0000256" key="7">
    <source>
        <dbReference type="ARBA" id="ARBA00022842"/>
    </source>
</evidence>
<dbReference type="EMBL" id="JBHTON010000006">
    <property type="protein sequence ID" value="MFD1484247.1"/>
    <property type="molecule type" value="Genomic_DNA"/>
</dbReference>
<evidence type="ECO:0000256" key="4">
    <source>
        <dbReference type="ARBA" id="ARBA00022723"/>
    </source>
</evidence>
<keyword evidence="3 10" id="KW-0436">Ligase</keyword>
<dbReference type="InterPro" id="IPR036615">
    <property type="entry name" value="Mur_ligase_C_dom_sf"/>
</dbReference>
<comment type="similarity">
    <text evidence="1 10">Belongs to the folylpolyglutamate synthase family.</text>
</comment>
<evidence type="ECO:0000259" key="11">
    <source>
        <dbReference type="Pfam" id="PF02875"/>
    </source>
</evidence>
<organism evidence="13 14">
    <name type="scientific">Lacticaseibacillus baoqingensis</name>
    <dbReference type="NCBI Taxonomy" id="2486013"/>
    <lineage>
        <taxon>Bacteria</taxon>
        <taxon>Bacillati</taxon>
        <taxon>Bacillota</taxon>
        <taxon>Bacilli</taxon>
        <taxon>Lactobacillales</taxon>
        <taxon>Lactobacillaceae</taxon>
        <taxon>Lacticaseibacillus</taxon>
    </lineage>
</organism>
<feature type="domain" description="Mur ligase C-terminal" evidence="11">
    <location>
        <begin position="295"/>
        <end position="412"/>
    </location>
</feature>
<keyword evidence="14" id="KW-1185">Reference proteome</keyword>
<feature type="domain" description="Mur ligase central" evidence="12">
    <location>
        <begin position="49"/>
        <end position="268"/>
    </location>
</feature>
<protein>
    <recommendedName>
        <fullName evidence="2">tetrahydrofolate synthase</fullName>
        <ecNumber evidence="2">6.3.2.17</ecNumber>
    </recommendedName>
    <alternativeName>
        <fullName evidence="8">Tetrahydrofolylpolyglutamate synthase</fullName>
    </alternativeName>
</protein>
<dbReference type="Pfam" id="PF08245">
    <property type="entry name" value="Mur_ligase_M"/>
    <property type="match status" value="1"/>
</dbReference>